<name>A0ACC2K501_PERAE</name>
<accession>A0ACC2K501</accession>
<keyword evidence="2" id="KW-1185">Reference proteome</keyword>
<gene>
    <name evidence="1" type="ORF">MRB53_035546</name>
</gene>
<dbReference type="EMBL" id="CM056820">
    <property type="protein sequence ID" value="KAJ8616174.1"/>
    <property type="molecule type" value="Genomic_DNA"/>
</dbReference>
<protein>
    <submittedName>
        <fullName evidence="1">Uncharacterized protein</fullName>
    </submittedName>
</protein>
<reference evidence="1 2" key="1">
    <citation type="journal article" date="2022" name="Hortic Res">
        <title>A haplotype resolved chromosomal level avocado genome allows analysis of novel avocado genes.</title>
        <authorList>
            <person name="Nath O."/>
            <person name="Fletcher S.J."/>
            <person name="Hayward A."/>
            <person name="Shaw L.M."/>
            <person name="Masouleh A.K."/>
            <person name="Furtado A."/>
            <person name="Henry R.J."/>
            <person name="Mitter N."/>
        </authorList>
    </citation>
    <scope>NUCLEOTIDE SEQUENCE [LARGE SCALE GENOMIC DNA]</scope>
    <source>
        <strain evidence="2">cv. Hass</strain>
    </source>
</reference>
<organism evidence="1 2">
    <name type="scientific">Persea americana</name>
    <name type="common">Avocado</name>
    <dbReference type="NCBI Taxonomy" id="3435"/>
    <lineage>
        <taxon>Eukaryota</taxon>
        <taxon>Viridiplantae</taxon>
        <taxon>Streptophyta</taxon>
        <taxon>Embryophyta</taxon>
        <taxon>Tracheophyta</taxon>
        <taxon>Spermatophyta</taxon>
        <taxon>Magnoliopsida</taxon>
        <taxon>Magnoliidae</taxon>
        <taxon>Laurales</taxon>
        <taxon>Lauraceae</taxon>
        <taxon>Persea</taxon>
    </lineage>
</organism>
<comment type="caution">
    <text evidence="1">The sequence shown here is derived from an EMBL/GenBank/DDBJ whole genome shotgun (WGS) entry which is preliminary data.</text>
</comment>
<dbReference type="Proteomes" id="UP001234297">
    <property type="component" value="Chromosome 12"/>
</dbReference>
<evidence type="ECO:0000313" key="2">
    <source>
        <dbReference type="Proteomes" id="UP001234297"/>
    </source>
</evidence>
<evidence type="ECO:0000313" key="1">
    <source>
        <dbReference type="EMBL" id="KAJ8616174.1"/>
    </source>
</evidence>
<sequence length="116" mass="13237">MCLLCACRAYRQIELGEIAGDQLLKIDPKRSGDYVQLLNLYGEAGLWDKAVELRMLMKERMIKKSPGCSWIEVRDKVDLFFFGDSSSPRTVEIHATLKSLRRIMVNNEVSLEVVVS</sequence>
<proteinExistence type="predicted"/>